<reference evidence="1" key="1">
    <citation type="journal article" date="2015" name="Nature">
        <title>Complex archaea that bridge the gap between prokaryotes and eukaryotes.</title>
        <authorList>
            <person name="Spang A."/>
            <person name="Saw J.H."/>
            <person name="Jorgensen S.L."/>
            <person name="Zaremba-Niedzwiedzka K."/>
            <person name="Martijn J."/>
            <person name="Lind A.E."/>
            <person name="van Eijk R."/>
            <person name="Schleper C."/>
            <person name="Guy L."/>
            <person name="Ettema T.J."/>
        </authorList>
    </citation>
    <scope>NUCLEOTIDE SEQUENCE</scope>
</reference>
<organism evidence="1">
    <name type="scientific">marine sediment metagenome</name>
    <dbReference type="NCBI Taxonomy" id="412755"/>
    <lineage>
        <taxon>unclassified sequences</taxon>
        <taxon>metagenomes</taxon>
        <taxon>ecological metagenomes</taxon>
    </lineage>
</organism>
<proteinExistence type="predicted"/>
<sequence>MRKMIKIKREFKIELHTRHYLNGQLAVYVNDKIGHPIAELSIMNDLVTLAPNEFILKDYSENKELAQELLETNLFVPTDQFILIGSHLCTVCQINS</sequence>
<dbReference type="AlphaFoldDB" id="A0A0F9HES4"/>
<comment type="caution">
    <text evidence="1">The sequence shown here is derived from an EMBL/GenBank/DDBJ whole genome shotgun (WGS) entry which is preliminary data.</text>
</comment>
<gene>
    <name evidence="1" type="ORF">LCGC14_1714440</name>
</gene>
<accession>A0A0F9HES4</accession>
<name>A0A0F9HES4_9ZZZZ</name>
<evidence type="ECO:0000313" key="1">
    <source>
        <dbReference type="EMBL" id="KKM13617.1"/>
    </source>
</evidence>
<dbReference type="EMBL" id="LAZR01015340">
    <property type="protein sequence ID" value="KKM13617.1"/>
    <property type="molecule type" value="Genomic_DNA"/>
</dbReference>
<protein>
    <submittedName>
        <fullName evidence="1">Uncharacterized protein</fullName>
    </submittedName>
</protein>